<sequence>MIGVEIKDGIYPNMPYDVYATIPAINYSILKFFGQSAAHARKQMLRPKKPTEAMEFGTDIHCAIFEPKRFDAEYVSVPKLDMRTKIGKEAWAKHEKENAGKNILFEADYKACLGMRKRVDEHEGIAALLRGGKGANELTIVWTDPETGERCKSRIDRLGT</sequence>
<evidence type="ECO:0000259" key="1">
    <source>
        <dbReference type="Pfam" id="PF12684"/>
    </source>
</evidence>
<reference evidence="2" key="1">
    <citation type="journal article" date="2014" name="Front. Microbiol.">
        <title>High frequency of phylogenetically diverse reductive dehalogenase-homologous genes in deep subseafloor sedimentary metagenomes.</title>
        <authorList>
            <person name="Kawai M."/>
            <person name="Futagami T."/>
            <person name="Toyoda A."/>
            <person name="Takaki Y."/>
            <person name="Nishi S."/>
            <person name="Hori S."/>
            <person name="Arai W."/>
            <person name="Tsubouchi T."/>
            <person name="Morono Y."/>
            <person name="Uchiyama I."/>
            <person name="Ito T."/>
            <person name="Fujiyama A."/>
            <person name="Inagaki F."/>
            <person name="Takami H."/>
        </authorList>
    </citation>
    <scope>NUCLEOTIDE SEQUENCE</scope>
    <source>
        <strain evidence="2">Expedition CK06-06</strain>
    </source>
</reference>
<dbReference type="Gene3D" id="3.90.320.10">
    <property type="match status" value="1"/>
</dbReference>
<evidence type="ECO:0000313" key="2">
    <source>
        <dbReference type="EMBL" id="GAF92676.1"/>
    </source>
</evidence>
<name>X0TZX0_9ZZZZ</name>
<dbReference type="AlphaFoldDB" id="X0TZX0"/>
<accession>X0TZX0</accession>
<protein>
    <recommendedName>
        <fullName evidence="1">Putative exodeoxyribonuclease 8 PDDEXK-like domain-containing protein</fullName>
    </recommendedName>
</protein>
<dbReference type="Pfam" id="PF12684">
    <property type="entry name" value="DUF3799"/>
    <property type="match status" value="1"/>
</dbReference>
<dbReference type="EMBL" id="BARS01011689">
    <property type="protein sequence ID" value="GAF92676.1"/>
    <property type="molecule type" value="Genomic_DNA"/>
</dbReference>
<feature type="non-terminal residue" evidence="2">
    <location>
        <position position="160"/>
    </location>
</feature>
<proteinExistence type="predicted"/>
<feature type="domain" description="Putative exodeoxyribonuclease 8 PDDEXK-like" evidence="1">
    <location>
        <begin position="28"/>
        <end position="158"/>
    </location>
</feature>
<dbReference type="InterPro" id="IPR024432">
    <property type="entry name" value="Put_RecE_PDDEXK-like_dom"/>
</dbReference>
<gene>
    <name evidence="2" type="ORF">S01H1_21164</name>
</gene>
<dbReference type="InterPro" id="IPR011604">
    <property type="entry name" value="PDDEXK-like_dom_sf"/>
</dbReference>
<organism evidence="2">
    <name type="scientific">marine sediment metagenome</name>
    <dbReference type="NCBI Taxonomy" id="412755"/>
    <lineage>
        <taxon>unclassified sequences</taxon>
        <taxon>metagenomes</taxon>
        <taxon>ecological metagenomes</taxon>
    </lineage>
</organism>
<comment type="caution">
    <text evidence="2">The sequence shown here is derived from an EMBL/GenBank/DDBJ whole genome shotgun (WGS) entry which is preliminary data.</text>
</comment>